<evidence type="ECO:0000259" key="1">
    <source>
        <dbReference type="Pfam" id="PF12937"/>
    </source>
</evidence>
<dbReference type="SUPFAM" id="SSF81383">
    <property type="entry name" value="F-box domain"/>
    <property type="match status" value="1"/>
</dbReference>
<reference evidence="2" key="1">
    <citation type="submission" date="2010-04" db="EMBL/GenBank/DDBJ databases">
        <authorList>
            <person name="Reid K.E."/>
            <person name="Liao N."/>
            <person name="Chan S."/>
            <person name="Docking R."/>
            <person name="Taylor G."/>
            <person name="Moore R."/>
            <person name="Mayo M."/>
            <person name="Munro S."/>
            <person name="King J."/>
            <person name="Yanchuk A."/>
            <person name="Holt R."/>
            <person name="Jones S."/>
            <person name="Marra M."/>
            <person name="Ritland C.E."/>
            <person name="Ritland K."/>
            <person name="Bohlmann J."/>
        </authorList>
    </citation>
    <scope>NUCLEOTIDE SEQUENCE</scope>
    <source>
        <tissue evidence="2">Buds collected with no treatment. Collection October 2007</tissue>
    </source>
</reference>
<dbReference type="PANTHER" id="PTHR14695">
    <property type="entry name" value="SHC SH2-DOMAIN BINDING PROTEIN 1-RELATED"/>
    <property type="match status" value="1"/>
</dbReference>
<dbReference type="Pfam" id="PF12937">
    <property type="entry name" value="F-box-like"/>
    <property type="match status" value="1"/>
</dbReference>
<feature type="domain" description="F-box" evidence="1">
    <location>
        <begin position="67"/>
        <end position="103"/>
    </location>
</feature>
<dbReference type="InterPro" id="IPR001810">
    <property type="entry name" value="F-box_dom"/>
</dbReference>
<dbReference type="InterPro" id="IPR011050">
    <property type="entry name" value="Pectin_lyase_fold/virulence"/>
</dbReference>
<dbReference type="InterPro" id="IPR036047">
    <property type="entry name" value="F-box-like_dom_sf"/>
</dbReference>
<protein>
    <recommendedName>
        <fullName evidence="1">F-box domain-containing protein</fullName>
    </recommendedName>
</protein>
<dbReference type="CDD" id="cd22163">
    <property type="entry name" value="F-box_AtSKIP5-like"/>
    <property type="match status" value="1"/>
</dbReference>
<dbReference type="OMA" id="FLSTCKV"/>
<dbReference type="AlphaFoldDB" id="D5A8A6"/>
<dbReference type="Gene3D" id="1.20.1280.50">
    <property type="match status" value="1"/>
</dbReference>
<evidence type="ECO:0000313" key="2">
    <source>
        <dbReference type="EMBL" id="ADE75775.1"/>
    </source>
</evidence>
<dbReference type="InterPro" id="IPR045140">
    <property type="entry name" value="SHCBP1-like"/>
</dbReference>
<dbReference type="EMBL" id="BT122392">
    <property type="protein sequence ID" value="ADE75775.1"/>
    <property type="molecule type" value="mRNA"/>
</dbReference>
<sequence length="305" mass="33527">MHRIFLRHLLKGLEELYAVGKIEFRIKATDSQGLLVFRIDKEMGEFKKWKRCNSLTSPINALDDGCLMRILSFLSPLPDRYSAAGVCYRWRHLASDPRMWLRVEKSCNALSESGVFSTVEDAVIAARPGDTILISTGVVHIARNIQIIKPVCLVGGGSSPDETVLVCPRGFDSALEFLSTGKVANLTIKAELGSCLLHRNGRLTVESCVLQCEEHPLEHLCCPIVCTADALAPPSSTLSSIMKGGSSMSVIHTRIEGGAKAVLTNGSLTLQQVRVMYARTALFFWFNVSQKCLKDIDVPPFMCKA</sequence>
<proteinExistence type="evidence at transcript level"/>
<dbReference type="SUPFAM" id="SSF51126">
    <property type="entry name" value="Pectin lyase-like"/>
    <property type="match status" value="1"/>
</dbReference>
<accession>D5A8A6</accession>
<dbReference type="PANTHER" id="PTHR14695:SF4">
    <property type="entry name" value="PROTEIN NESSUN DORMA"/>
    <property type="match status" value="1"/>
</dbReference>
<name>D5A8A6_PICSI</name>
<organism evidence="2">
    <name type="scientific">Picea sitchensis</name>
    <name type="common">Sitka spruce</name>
    <name type="synonym">Pinus sitchensis</name>
    <dbReference type="NCBI Taxonomy" id="3332"/>
    <lineage>
        <taxon>Eukaryota</taxon>
        <taxon>Viridiplantae</taxon>
        <taxon>Streptophyta</taxon>
        <taxon>Embryophyta</taxon>
        <taxon>Tracheophyta</taxon>
        <taxon>Spermatophyta</taxon>
        <taxon>Pinopsida</taxon>
        <taxon>Pinidae</taxon>
        <taxon>Conifers I</taxon>
        <taxon>Pinales</taxon>
        <taxon>Pinaceae</taxon>
        <taxon>Picea</taxon>
    </lineage>
</organism>